<evidence type="ECO:0000256" key="1">
    <source>
        <dbReference type="SAM" id="MobiDB-lite"/>
    </source>
</evidence>
<dbReference type="AlphaFoldDB" id="A0A7J7Y008"/>
<name>A0A7J7Y008_MYOMY</name>
<protein>
    <submittedName>
        <fullName evidence="2">Uncharacterized protein</fullName>
    </submittedName>
</protein>
<gene>
    <name evidence="2" type="ORF">mMyoMyo1_011408</name>
</gene>
<sequence>MTRRQRSVDQQPCQDLQPSSGSVLSLGSPARFSRFSSQVRSPDSVARFCLGSIQVLLPCSLARFCLQFLSRIFCHVLSSEVLLSLGSVSRFCLLSSVLLHLYLYQLIPILSISIPKVRAFLISIPGSKDYVA</sequence>
<reference evidence="2 3" key="1">
    <citation type="journal article" date="2020" name="Nature">
        <title>Six reference-quality genomes reveal evolution of bat adaptations.</title>
        <authorList>
            <person name="Jebb D."/>
            <person name="Huang Z."/>
            <person name="Pippel M."/>
            <person name="Hughes G.M."/>
            <person name="Lavrichenko K."/>
            <person name="Devanna P."/>
            <person name="Winkler S."/>
            <person name="Jermiin L.S."/>
            <person name="Skirmuntt E.C."/>
            <person name="Katzourakis A."/>
            <person name="Burkitt-Gray L."/>
            <person name="Ray D.A."/>
            <person name="Sullivan K.A.M."/>
            <person name="Roscito J.G."/>
            <person name="Kirilenko B.M."/>
            <person name="Davalos L.M."/>
            <person name="Corthals A.P."/>
            <person name="Power M.L."/>
            <person name="Jones G."/>
            <person name="Ransome R.D."/>
            <person name="Dechmann D.K.N."/>
            <person name="Locatelli A.G."/>
            <person name="Puechmaille S.J."/>
            <person name="Fedrigo O."/>
            <person name="Jarvis E.D."/>
            <person name="Hiller M."/>
            <person name="Vernes S.C."/>
            <person name="Myers E.W."/>
            <person name="Teeling E.C."/>
        </authorList>
    </citation>
    <scope>NUCLEOTIDE SEQUENCE [LARGE SCALE GENOMIC DNA]</scope>
    <source>
        <strain evidence="2">MMyoMyo1</strain>
        <tissue evidence="2">Flight muscle</tissue>
    </source>
</reference>
<evidence type="ECO:0000313" key="3">
    <source>
        <dbReference type="Proteomes" id="UP000527355"/>
    </source>
</evidence>
<dbReference type="Proteomes" id="UP000527355">
    <property type="component" value="Unassembled WGS sequence"/>
</dbReference>
<evidence type="ECO:0000313" key="2">
    <source>
        <dbReference type="EMBL" id="KAF6355219.1"/>
    </source>
</evidence>
<feature type="compositionally biased region" description="Polar residues" evidence="1">
    <location>
        <begin position="8"/>
        <end position="17"/>
    </location>
</feature>
<proteinExistence type="predicted"/>
<comment type="caution">
    <text evidence="2">The sequence shown here is derived from an EMBL/GenBank/DDBJ whole genome shotgun (WGS) entry which is preliminary data.</text>
</comment>
<keyword evidence="3" id="KW-1185">Reference proteome</keyword>
<accession>A0A7J7Y008</accession>
<feature type="region of interest" description="Disordered" evidence="1">
    <location>
        <begin position="1"/>
        <end position="25"/>
    </location>
</feature>
<dbReference type="EMBL" id="JABWUV010000005">
    <property type="protein sequence ID" value="KAF6355219.1"/>
    <property type="molecule type" value="Genomic_DNA"/>
</dbReference>
<organism evidence="2 3">
    <name type="scientific">Myotis myotis</name>
    <name type="common">Greater mouse-eared bat</name>
    <name type="synonym">Vespertilio myotis</name>
    <dbReference type="NCBI Taxonomy" id="51298"/>
    <lineage>
        <taxon>Eukaryota</taxon>
        <taxon>Metazoa</taxon>
        <taxon>Chordata</taxon>
        <taxon>Craniata</taxon>
        <taxon>Vertebrata</taxon>
        <taxon>Euteleostomi</taxon>
        <taxon>Mammalia</taxon>
        <taxon>Eutheria</taxon>
        <taxon>Laurasiatheria</taxon>
        <taxon>Chiroptera</taxon>
        <taxon>Yangochiroptera</taxon>
        <taxon>Vespertilionidae</taxon>
        <taxon>Myotis</taxon>
    </lineage>
</organism>